<feature type="compositionally biased region" description="Polar residues" evidence="7">
    <location>
        <begin position="36"/>
        <end position="50"/>
    </location>
</feature>
<dbReference type="GO" id="GO:0005737">
    <property type="term" value="C:cytoplasm"/>
    <property type="evidence" value="ECO:0007669"/>
    <property type="project" value="TreeGrafter"/>
</dbReference>
<dbReference type="AlphaFoldDB" id="A0AA86T063"/>
<feature type="region of interest" description="Disordered" evidence="7">
    <location>
        <begin position="313"/>
        <end position="340"/>
    </location>
</feature>
<organism evidence="9 10">
    <name type="scientific">Sphenostylis stenocarpa</name>
    <dbReference type="NCBI Taxonomy" id="92480"/>
    <lineage>
        <taxon>Eukaryota</taxon>
        <taxon>Viridiplantae</taxon>
        <taxon>Streptophyta</taxon>
        <taxon>Embryophyta</taxon>
        <taxon>Tracheophyta</taxon>
        <taxon>Spermatophyta</taxon>
        <taxon>Magnoliopsida</taxon>
        <taxon>eudicotyledons</taxon>
        <taxon>Gunneridae</taxon>
        <taxon>Pentapetalae</taxon>
        <taxon>rosids</taxon>
        <taxon>fabids</taxon>
        <taxon>Fabales</taxon>
        <taxon>Fabaceae</taxon>
        <taxon>Papilionoideae</taxon>
        <taxon>50 kb inversion clade</taxon>
        <taxon>NPAAA clade</taxon>
        <taxon>indigoferoid/millettioid clade</taxon>
        <taxon>Phaseoleae</taxon>
        <taxon>Sphenostylis</taxon>
    </lineage>
</organism>
<feature type="compositionally biased region" description="Acidic residues" evidence="7">
    <location>
        <begin position="255"/>
        <end position="270"/>
    </location>
</feature>
<keyword evidence="5" id="KW-0862">Zinc</keyword>
<feature type="region of interest" description="Disordered" evidence="7">
    <location>
        <begin position="19"/>
        <end position="79"/>
    </location>
</feature>
<dbReference type="EC" id="2.3.2.27" evidence="2"/>
<keyword evidence="10" id="KW-1185">Reference proteome</keyword>
<reference evidence="9" key="1">
    <citation type="submission" date="2023-10" db="EMBL/GenBank/DDBJ databases">
        <authorList>
            <person name="Domelevo Entfellner J.-B."/>
        </authorList>
    </citation>
    <scope>NUCLEOTIDE SEQUENCE</scope>
</reference>
<evidence type="ECO:0000256" key="6">
    <source>
        <dbReference type="PROSITE-ProRule" id="PRU00175"/>
    </source>
</evidence>
<protein>
    <recommendedName>
        <fullName evidence="2">RING-type E3 ubiquitin transferase</fullName>
        <ecNumber evidence="2">2.3.2.27</ecNumber>
    </recommendedName>
</protein>
<dbReference type="GO" id="GO:0061630">
    <property type="term" value="F:ubiquitin protein ligase activity"/>
    <property type="evidence" value="ECO:0007669"/>
    <property type="project" value="UniProtKB-EC"/>
</dbReference>
<feature type="compositionally biased region" description="Basic and acidic residues" evidence="7">
    <location>
        <begin position="318"/>
        <end position="331"/>
    </location>
</feature>
<dbReference type="GO" id="GO:0008270">
    <property type="term" value="F:zinc ion binding"/>
    <property type="evidence" value="ECO:0007669"/>
    <property type="project" value="UniProtKB-KW"/>
</dbReference>
<dbReference type="Gene3D" id="3.30.40.10">
    <property type="entry name" value="Zinc/RING finger domain, C3HC4 (zinc finger)"/>
    <property type="match status" value="1"/>
</dbReference>
<dbReference type="PANTHER" id="PTHR15710:SF196">
    <property type="entry name" value="F6A14.12 PROTEIN-RELATED"/>
    <property type="match status" value="1"/>
</dbReference>
<dbReference type="GO" id="GO:0016567">
    <property type="term" value="P:protein ubiquitination"/>
    <property type="evidence" value="ECO:0007669"/>
    <property type="project" value="TreeGrafter"/>
</dbReference>
<evidence type="ECO:0000313" key="9">
    <source>
        <dbReference type="EMBL" id="CAJ1971853.1"/>
    </source>
</evidence>
<keyword evidence="3" id="KW-0479">Metal-binding</keyword>
<sequence length="340" mass="37886">MPLNRGQGQTTRWYQLCFVPTSPDSSDDSDIESVVLTPSTITSSTWQELSPTPTLPPPPPPPPPNPEPQIDWRLPPPPPPPDFVPSLMLHQWQHQPEWTGAWEYFNIEVQQHSHQAPSLSRAFEGDKSGCSMNARNGLGMVRLSDIDKLSNCPICMDEFKVCDQAYRLPCNHTYCSECILRWLNNSKTCPVCRLQLNGYSFDSINDNNGLDSQLDLLSLSPPAVVHNDLPRNWEHFFQSPPSLMPGIENSINDNDSLDSEPDNDGLDSEPETFLSPHPSPPLSVIHNDSPLHTEYFYESRPYLTPGIENSASGNSDVVHLDELGNSHEDGASHNASDTII</sequence>
<dbReference type="InterPro" id="IPR001841">
    <property type="entry name" value="Znf_RING"/>
</dbReference>
<evidence type="ECO:0000256" key="2">
    <source>
        <dbReference type="ARBA" id="ARBA00012483"/>
    </source>
</evidence>
<dbReference type="Gramene" id="rna-AYBTSS11_LOCUS23859">
    <property type="protein sequence ID" value="CAJ1971853.1"/>
    <property type="gene ID" value="gene-AYBTSS11_LOCUS23859"/>
</dbReference>
<feature type="domain" description="RING-type" evidence="8">
    <location>
        <begin position="152"/>
        <end position="193"/>
    </location>
</feature>
<gene>
    <name evidence="9" type="ORF">AYBTSS11_LOCUS23859</name>
</gene>
<dbReference type="Proteomes" id="UP001189624">
    <property type="component" value="Chromosome 8"/>
</dbReference>
<keyword evidence="4 6" id="KW-0863">Zinc-finger</keyword>
<evidence type="ECO:0000256" key="5">
    <source>
        <dbReference type="ARBA" id="ARBA00022833"/>
    </source>
</evidence>
<feature type="compositionally biased region" description="Pro residues" evidence="7">
    <location>
        <begin position="53"/>
        <end position="67"/>
    </location>
</feature>
<evidence type="ECO:0000256" key="3">
    <source>
        <dbReference type="ARBA" id="ARBA00022723"/>
    </source>
</evidence>
<dbReference type="PROSITE" id="PS00518">
    <property type="entry name" value="ZF_RING_1"/>
    <property type="match status" value="1"/>
</dbReference>
<name>A0AA86T063_9FABA</name>
<evidence type="ECO:0000256" key="4">
    <source>
        <dbReference type="ARBA" id="ARBA00022771"/>
    </source>
</evidence>
<dbReference type="EMBL" id="OY731405">
    <property type="protein sequence ID" value="CAJ1971853.1"/>
    <property type="molecule type" value="Genomic_DNA"/>
</dbReference>
<accession>A0AA86T063</accession>
<comment type="catalytic activity">
    <reaction evidence="1">
        <text>S-ubiquitinyl-[E2 ubiquitin-conjugating enzyme]-L-cysteine + [acceptor protein]-L-lysine = [E2 ubiquitin-conjugating enzyme]-L-cysteine + N(6)-ubiquitinyl-[acceptor protein]-L-lysine.</text>
        <dbReference type="EC" id="2.3.2.27"/>
    </reaction>
</comment>
<proteinExistence type="predicted"/>
<dbReference type="SUPFAM" id="SSF57850">
    <property type="entry name" value="RING/U-box"/>
    <property type="match status" value="1"/>
</dbReference>
<dbReference type="PANTHER" id="PTHR15710">
    <property type="entry name" value="E3 UBIQUITIN-PROTEIN LIGASE PRAJA"/>
    <property type="match status" value="1"/>
</dbReference>
<dbReference type="SUPFAM" id="SSF101447">
    <property type="entry name" value="Formin homology 2 domain (FH2 domain)"/>
    <property type="match status" value="1"/>
</dbReference>
<dbReference type="InterPro" id="IPR013083">
    <property type="entry name" value="Znf_RING/FYVE/PHD"/>
</dbReference>
<feature type="region of interest" description="Disordered" evidence="7">
    <location>
        <begin position="244"/>
        <end position="282"/>
    </location>
</feature>
<evidence type="ECO:0000256" key="7">
    <source>
        <dbReference type="SAM" id="MobiDB-lite"/>
    </source>
</evidence>
<evidence type="ECO:0000313" key="10">
    <source>
        <dbReference type="Proteomes" id="UP001189624"/>
    </source>
</evidence>
<dbReference type="InterPro" id="IPR017907">
    <property type="entry name" value="Znf_RING_CS"/>
</dbReference>
<dbReference type="Pfam" id="PF13639">
    <property type="entry name" value="zf-RING_2"/>
    <property type="match status" value="1"/>
</dbReference>
<dbReference type="SMART" id="SM00184">
    <property type="entry name" value="RING"/>
    <property type="match status" value="1"/>
</dbReference>
<dbReference type="PROSITE" id="PS50089">
    <property type="entry name" value="ZF_RING_2"/>
    <property type="match status" value="1"/>
</dbReference>
<evidence type="ECO:0000259" key="8">
    <source>
        <dbReference type="PROSITE" id="PS50089"/>
    </source>
</evidence>
<evidence type="ECO:0000256" key="1">
    <source>
        <dbReference type="ARBA" id="ARBA00000900"/>
    </source>
</evidence>